<keyword evidence="3" id="KW-1185">Reference proteome</keyword>
<keyword evidence="1" id="KW-1133">Transmembrane helix</keyword>
<feature type="transmembrane region" description="Helical" evidence="1">
    <location>
        <begin position="6"/>
        <end position="28"/>
    </location>
</feature>
<proteinExistence type="predicted"/>
<evidence type="ECO:0000313" key="2">
    <source>
        <dbReference type="EMBL" id="KAA5604370.1"/>
    </source>
</evidence>
<feature type="transmembrane region" description="Helical" evidence="1">
    <location>
        <begin position="40"/>
        <end position="60"/>
    </location>
</feature>
<evidence type="ECO:0000313" key="3">
    <source>
        <dbReference type="Proteomes" id="UP000324065"/>
    </source>
</evidence>
<sequence length="73" mass="7928">MTILMGFGGAFVWIILGITGVALCFRFFDGRFRVGDLPAAIAIGSIFGVLVLALGLYAWGAHTINQNQQKIIW</sequence>
<name>A0A5M6I7Z9_9PROT</name>
<dbReference type="Proteomes" id="UP000324065">
    <property type="component" value="Unassembled WGS sequence"/>
</dbReference>
<organism evidence="2 3">
    <name type="scientific">Roseospira marina</name>
    <dbReference type="NCBI Taxonomy" id="140057"/>
    <lineage>
        <taxon>Bacteria</taxon>
        <taxon>Pseudomonadati</taxon>
        <taxon>Pseudomonadota</taxon>
        <taxon>Alphaproteobacteria</taxon>
        <taxon>Rhodospirillales</taxon>
        <taxon>Rhodospirillaceae</taxon>
        <taxon>Roseospira</taxon>
    </lineage>
</organism>
<keyword evidence="1" id="KW-0812">Transmembrane</keyword>
<evidence type="ECO:0000256" key="1">
    <source>
        <dbReference type="SAM" id="Phobius"/>
    </source>
</evidence>
<dbReference type="EMBL" id="VWPJ01000018">
    <property type="protein sequence ID" value="KAA5604370.1"/>
    <property type="molecule type" value="Genomic_DNA"/>
</dbReference>
<reference evidence="2 3" key="1">
    <citation type="submission" date="2019-09" db="EMBL/GenBank/DDBJ databases">
        <title>Genome sequence of Roseospira marina, one of the more divergent members of the non-sulfur purple photosynthetic bacterial family, the Rhodospirillaceae.</title>
        <authorList>
            <person name="Meyer T."/>
            <person name="Kyndt J."/>
        </authorList>
    </citation>
    <scope>NUCLEOTIDE SEQUENCE [LARGE SCALE GENOMIC DNA]</scope>
    <source>
        <strain evidence="2 3">DSM 15113</strain>
    </source>
</reference>
<keyword evidence="1" id="KW-0472">Membrane</keyword>
<protein>
    <submittedName>
        <fullName evidence="2">Uncharacterized protein</fullName>
    </submittedName>
</protein>
<gene>
    <name evidence="2" type="ORF">F1188_16035</name>
</gene>
<dbReference type="AlphaFoldDB" id="A0A5M6I7Z9"/>
<dbReference type="RefSeq" id="WP_150063462.1">
    <property type="nucleotide sequence ID" value="NZ_JACHII010000014.1"/>
</dbReference>
<comment type="caution">
    <text evidence="2">The sequence shown here is derived from an EMBL/GenBank/DDBJ whole genome shotgun (WGS) entry which is preliminary data.</text>
</comment>
<accession>A0A5M6I7Z9</accession>